<dbReference type="OrthoDB" id="407410at2759"/>
<evidence type="ECO:0000259" key="6">
    <source>
        <dbReference type="PROSITE" id="PS50006"/>
    </source>
</evidence>
<dbReference type="SUPFAM" id="SSF49879">
    <property type="entry name" value="SMAD/FHA domain"/>
    <property type="match status" value="1"/>
</dbReference>
<dbReference type="Proteomes" id="UP000277580">
    <property type="component" value="Unassembled WGS sequence"/>
</dbReference>
<organism evidence="8 9">
    <name type="scientific">Morchella conica CCBAS932</name>
    <dbReference type="NCBI Taxonomy" id="1392247"/>
    <lineage>
        <taxon>Eukaryota</taxon>
        <taxon>Fungi</taxon>
        <taxon>Dikarya</taxon>
        <taxon>Ascomycota</taxon>
        <taxon>Pezizomycotina</taxon>
        <taxon>Pezizomycetes</taxon>
        <taxon>Pezizales</taxon>
        <taxon>Morchellaceae</taxon>
        <taxon>Morchella</taxon>
    </lineage>
</organism>
<evidence type="ECO:0000313" key="8">
    <source>
        <dbReference type="EMBL" id="RPB12875.1"/>
    </source>
</evidence>
<dbReference type="PROSITE" id="PS00108">
    <property type="entry name" value="PROTEIN_KINASE_ST"/>
    <property type="match status" value="1"/>
</dbReference>
<dbReference type="GO" id="GO:0005524">
    <property type="term" value="F:ATP binding"/>
    <property type="evidence" value="ECO:0007669"/>
    <property type="project" value="UniProtKB-UniRule"/>
</dbReference>
<dbReference type="Gene3D" id="1.10.510.10">
    <property type="entry name" value="Transferase(Phosphotransferase) domain 1"/>
    <property type="match status" value="1"/>
</dbReference>
<dbReference type="CDD" id="cd05117">
    <property type="entry name" value="STKc_CAMK"/>
    <property type="match status" value="1"/>
</dbReference>
<feature type="compositionally biased region" description="Basic and acidic residues" evidence="5">
    <location>
        <begin position="36"/>
        <end position="45"/>
    </location>
</feature>
<dbReference type="InParanoid" id="A0A3N4L4B7"/>
<dbReference type="InterPro" id="IPR008271">
    <property type="entry name" value="Ser/Thr_kinase_AS"/>
</dbReference>
<evidence type="ECO:0000256" key="3">
    <source>
        <dbReference type="ARBA" id="ARBA00022840"/>
    </source>
</evidence>
<dbReference type="InterPro" id="IPR017441">
    <property type="entry name" value="Protein_kinase_ATP_BS"/>
</dbReference>
<keyword evidence="2 4" id="KW-0547">Nucleotide-binding</keyword>
<dbReference type="SMART" id="SM00240">
    <property type="entry name" value="FHA"/>
    <property type="match status" value="1"/>
</dbReference>
<evidence type="ECO:0000313" key="9">
    <source>
        <dbReference type="Proteomes" id="UP000277580"/>
    </source>
</evidence>
<evidence type="ECO:0000256" key="5">
    <source>
        <dbReference type="SAM" id="MobiDB-lite"/>
    </source>
</evidence>
<dbReference type="InterPro" id="IPR000253">
    <property type="entry name" value="FHA_dom"/>
</dbReference>
<feature type="compositionally biased region" description="Pro residues" evidence="5">
    <location>
        <begin position="73"/>
        <end position="88"/>
    </location>
</feature>
<sequence length="640" mass="70401">MSPRNNRSSMKRNMSPESPDVNAKKPRRSQRNKGGPTEDKSEEKVTTTPGASKEELKEEALANPQEHATHTPAPSPPTRTPASSPPPHTQDATQAASQFYYPPLADEGLDKKEVDESVWGYLWPLSDKSDSAIKLNKQAPIPDKKKKKKGPATKGKKLPPNGFLVGRHAECDLLIDDAVISNRHCVIFKEISGNQPVAVLEDLSSNGTWVGGVIVGRNNRRVLNTGDEVEFAGGKQYIFRYPINMRSSAFHDTYDLREQLGSGHFATVHKAVDRKSGQEFAVKIFSKRRNDDSWRTSGVKQEIAVLMSVSHPNVLCLQGNYDADDGVYLVLELASEGELFNHIIKNGKLSEEDTKKIFIQLLNGLKYLHDRGIAHRDIKPENILLMDKDLTVKLADFGLAKIIGEDSFTTSLCGTPSYVAPEILQSSKNRRYAHAVDIWSLGVVLYICLCGFPPFSDELHTPQNPYTLSDQIKEGRFDFPSPYWDSIPDPALELIEQMLTVDPAKRITVDKALKHPWITGSSFDPNDSCASLTETMETLQFTRRRVNRERTLLADAPGLKRVADGGKLKGKAPAVAAISEEGPAENPAELAVGEKAFMKVGGKGGDETLYGSDYEGNGNEEPSREMSPEVVAEVEAAAGA</sequence>
<dbReference type="InterPro" id="IPR008984">
    <property type="entry name" value="SMAD_FHA_dom_sf"/>
</dbReference>
<feature type="domain" description="FHA" evidence="6">
    <location>
        <begin position="163"/>
        <end position="215"/>
    </location>
</feature>
<keyword evidence="8" id="KW-0418">Kinase</keyword>
<dbReference type="Gene3D" id="2.60.200.20">
    <property type="match status" value="1"/>
</dbReference>
<feature type="compositionally biased region" description="Basic residues" evidence="5">
    <location>
        <begin position="144"/>
        <end position="157"/>
    </location>
</feature>
<dbReference type="SMART" id="SM00220">
    <property type="entry name" value="S_TKc"/>
    <property type="match status" value="1"/>
</dbReference>
<dbReference type="Pfam" id="PF00498">
    <property type="entry name" value="FHA"/>
    <property type="match status" value="1"/>
</dbReference>
<dbReference type="FunFam" id="1.10.510.10:FF:001380">
    <property type="entry name" value="Checkpoint kinase 2-like protein"/>
    <property type="match status" value="1"/>
</dbReference>
<dbReference type="SUPFAM" id="SSF56112">
    <property type="entry name" value="Protein kinase-like (PK-like)"/>
    <property type="match status" value="1"/>
</dbReference>
<dbReference type="AlphaFoldDB" id="A0A3N4L4B7"/>
<accession>A0A3N4L4B7</accession>
<keyword evidence="8" id="KW-0808">Transferase</keyword>
<dbReference type="FunFam" id="3.30.200.20:FF:000042">
    <property type="entry name" value="Aurora kinase A"/>
    <property type="match status" value="1"/>
</dbReference>
<dbReference type="FunCoup" id="A0A3N4L4B7">
    <property type="interactions" value="435"/>
</dbReference>
<evidence type="ECO:0000259" key="7">
    <source>
        <dbReference type="PROSITE" id="PS50011"/>
    </source>
</evidence>
<keyword evidence="9" id="KW-1185">Reference proteome</keyword>
<feature type="region of interest" description="Disordered" evidence="5">
    <location>
        <begin position="1"/>
        <end position="93"/>
    </location>
</feature>
<dbReference type="PROSITE" id="PS50006">
    <property type="entry name" value="FHA_DOMAIN"/>
    <property type="match status" value="1"/>
</dbReference>
<dbReference type="PROSITE" id="PS00107">
    <property type="entry name" value="PROTEIN_KINASE_ATP"/>
    <property type="match status" value="1"/>
</dbReference>
<keyword evidence="3 4" id="KW-0067">ATP-binding</keyword>
<dbReference type="PANTHER" id="PTHR24347">
    <property type="entry name" value="SERINE/THREONINE-PROTEIN KINASE"/>
    <property type="match status" value="1"/>
</dbReference>
<comment type="similarity">
    <text evidence="1">Belongs to the protein kinase superfamily. CAMK Ser/Thr protein kinase family. CHEK2 subfamily.</text>
</comment>
<dbReference type="PROSITE" id="PS50011">
    <property type="entry name" value="PROTEIN_KINASE_DOM"/>
    <property type="match status" value="1"/>
</dbReference>
<dbReference type="Pfam" id="PF00069">
    <property type="entry name" value="Pkinase"/>
    <property type="match status" value="1"/>
</dbReference>
<feature type="binding site" evidence="4">
    <location>
        <position position="283"/>
    </location>
    <ligand>
        <name>ATP</name>
        <dbReference type="ChEBI" id="CHEBI:30616"/>
    </ligand>
</feature>
<evidence type="ECO:0000256" key="1">
    <source>
        <dbReference type="ARBA" id="ARBA00005575"/>
    </source>
</evidence>
<feature type="domain" description="Protein kinase" evidence="7">
    <location>
        <begin position="254"/>
        <end position="518"/>
    </location>
</feature>
<gene>
    <name evidence="8" type="ORF">P167DRAFT_553411</name>
</gene>
<dbReference type="GO" id="GO:0004672">
    <property type="term" value="F:protein kinase activity"/>
    <property type="evidence" value="ECO:0007669"/>
    <property type="project" value="InterPro"/>
</dbReference>
<dbReference type="InterPro" id="IPR011009">
    <property type="entry name" value="Kinase-like_dom_sf"/>
</dbReference>
<dbReference type="STRING" id="1392247.A0A3N4L4B7"/>
<proteinExistence type="inferred from homology"/>
<name>A0A3N4L4B7_9PEZI</name>
<dbReference type="EMBL" id="ML119126">
    <property type="protein sequence ID" value="RPB12875.1"/>
    <property type="molecule type" value="Genomic_DNA"/>
</dbReference>
<feature type="region of interest" description="Disordered" evidence="5">
    <location>
        <begin position="134"/>
        <end position="161"/>
    </location>
</feature>
<dbReference type="InterPro" id="IPR000719">
    <property type="entry name" value="Prot_kinase_dom"/>
</dbReference>
<evidence type="ECO:0000256" key="4">
    <source>
        <dbReference type="PROSITE-ProRule" id="PRU10141"/>
    </source>
</evidence>
<reference evidence="8 9" key="1">
    <citation type="journal article" date="2018" name="Nat. Ecol. Evol.">
        <title>Pezizomycetes genomes reveal the molecular basis of ectomycorrhizal truffle lifestyle.</title>
        <authorList>
            <person name="Murat C."/>
            <person name="Payen T."/>
            <person name="Noel B."/>
            <person name="Kuo A."/>
            <person name="Morin E."/>
            <person name="Chen J."/>
            <person name="Kohler A."/>
            <person name="Krizsan K."/>
            <person name="Balestrini R."/>
            <person name="Da Silva C."/>
            <person name="Montanini B."/>
            <person name="Hainaut M."/>
            <person name="Levati E."/>
            <person name="Barry K.W."/>
            <person name="Belfiori B."/>
            <person name="Cichocki N."/>
            <person name="Clum A."/>
            <person name="Dockter R.B."/>
            <person name="Fauchery L."/>
            <person name="Guy J."/>
            <person name="Iotti M."/>
            <person name="Le Tacon F."/>
            <person name="Lindquist E.A."/>
            <person name="Lipzen A."/>
            <person name="Malagnac F."/>
            <person name="Mello A."/>
            <person name="Molinier V."/>
            <person name="Miyauchi S."/>
            <person name="Poulain J."/>
            <person name="Riccioni C."/>
            <person name="Rubini A."/>
            <person name="Sitrit Y."/>
            <person name="Splivallo R."/>
            <person name="Traeger S."/>
            <person name="Wang M."/>
            <person name="Zifcakova L."/>
            <person name="Wipf D."/>
            <person name="Zambonelli A."/>
            <person name="Paolocci F."/>
            <person name="Nowrousian M."/>
            <person name="Ottonello S."/>
            <person name="Baldrian P."/>
            <person name="Spatafora J.W."/>
            <person name="Henrissat B."/>
            <person name="Nagy L.G."/>
            <person name="Aury J.M."/>
            <person name="Wincker P."/>
            <person name="Grigoriev I.V."/>
            <person name="Bonfante P."/>
            <person name="Martin F.M."/>
        </authorList>
    </citation>
    <scope>NUCLEOTIDE SEQUENCE [LARGE SCALE GENOMIC DNA]</scope>
    <source>
        <strain evidence="8 9">CCBAS932</strain>
    </source>
</reference>
<feature type="compositionally biased region" description="Polar residues" evidence="5">
    <location>
        <begin position="1"/>
        <end position="16"/>
    </location>
</feature>
<feature type="region of interest" description="Disordered" evidence="5">
    <location>
        <begin position="602"/>
        <end position="630"/>
    </location>
</feature>
<protein>
    <submittedName>
        <fullName evidence="8">Pkinase-domain-containing protein</fullName>
    </submittedName>
</protein>
<evidence type="ECO:0000256" key="2">
    <source>
        <dbReference type="ARBA" id="ARBA00022741"/>
    </source>
</evidence>